<dbReference type="GO" id="GO:0004519">
    <property type="term" value="F:endonuclease activity"/>
    <property type="evidence" value="ECO:0007669"/>
    <property type="project" value="UniProtKB-KW"/>
</dbReference>
<reference evidence="1" key="1">
    <citation type="submission" date="2020-03" db="EMBL/GenBank/DDBJ databases">
        <title>Draft sequencing of Paenibacilllus sp. S3N08.</title>
        <authorList>
            <person name="Kim D.-U."/>
        </authorList>
    </citation>
    <scope>NUCLEOTIDE SEQUENCE</scope>
    <source>
        <strain evidence="1">S3N08</strain>
    </source>
</reference>
<protein>
    <submittedName>
        <fullName evidence="1">HNH endonuclease</fullName>
    </submittedName>
</protein>
<keyword evidence="1" id="KW-0378">Hydrolase</keyword>
<gene>
    <name evidence="1" type="ORF">G9U52_25680</name>
</gene>
<evidence type="ECO:0000313" key="1">
    <source>
        <dbReference type="EMBL" id="NHN33208.1"/>
    </source>
</evidence>
<name>A0ABX0JET3_9BACL</name>
<keyword evidence="1" id="KW-0255">Endonuclease</keyword>
<keyword evidence="1" id="KW-0540">Nuclease</keyword>
<proteinExistence type="predicted"/>
<dbReference type="Proteomes" id="UP001165962">
    <property type="component" value="Unassembled WGS sequence"/>
</dbReference>
<accession>A0ABX0JET3</accession>
<dbReference type="RefSeq" id="WP_166153520.1">
    <property type="nucleotide sequence ID" value="NZ_JAAOIW010000011.1"/>
</dbReference>
<keyword evidence="2" id="KW-1185">Reference proteome</keyword>
<sequence length="386" mass="45067">MIPLDRTPLLTIGPDYCNKMRSGIIDRYNIAKGGMPIEINPFTNTDFTLLWEDAVSGLLDHQLVDSLLSSPMDTVCSFYPQIDFYMKTCKLVFFGSLHIDDELKKAGMPITKPNRENHRRDFLILYDNPWIAEHKDRHPRFFQNNTLFRNFILDVKRDMTSLNQAISIIVDYNKFMDADYRHEILSRIGKEVCPYCNRQYITQYDEVAVTKTTADLDHFHPNSAFKLFSLSLFNFVPSCQICNSRFKLAKCYDIVYPYDRGFDDSAWFKVQMNEKSTVDTITGNNINFDLDLEFDPSSSHSVKIQNSMELFKLAKVYQSHKEYVRELLYKKHAYAGTYQDEMQKLFTTMNLSEEQINLFLYGDKLLPDNLSMRPLAKLAYDVIKKA</sequence>
<evidence type="ECO:0000313" key="2">
    <source>
        <dbReference type="Proteomes" id="UP001165962"/>
    </source>
</evidence>
<dbReference type="Gene3D" id="1.10.30.50">
    <property type="match status" value="1"/>
</dbReference>
<comment type="caution">
    <text evidence="1">The sequence shown here is derived from an EMBL/GenBank/DDBJ whole genome shotgun (WGS) entry which is preliminary data.</text>
</comment>
<organism evidence="1 2">
    <name type="scientific">Paenibacillus agricola</name>
    <dbReference type="NCBI Taxonomy" id="2716264"/>
    <lineage>
        <taxon>Bacteria</taxon>
        <taxon>Bacillati</taxon>
        <taxon>Bacillota</taxon>
        <taxon>Bacilli</taxon>
        <taxon>Bacillales</taxon>
        <taxon>Paenibacillaceae</taxon>
        <taxon>Paenibacillus</taxon>
    </lineage>
</organism>
<dbReference type="EMBL" id="JAAOIW010000011">
    <property type="protein sequence ID" value="NHN33208.1"/>
    <property type="molecule type" value="Genomic_DNA"/>
</dbReference>